<protein>
    <submittedName>
        <fullName evidence="5">Diamine acetyltransferase 2-like</fullName>
    </submittedName>
</protein>
<evidence type="ECO:0000313" key="6">
    <source>
        <dbReference type="Proteomes" id="UP000261640"/>
    </source>
</evidence>
<dbReference type="PANTHER" id="PTHR10545:SF66">
    <property type="entry name" value="DIAMINE N-ACETYLTRANSFERASE 2-RELATED"/>
    <property type="match status" value="1"/>
</dbReference>
<evidence type="ECO:0000256" key="2">
    <source>
        <dbReference type="ARBA" id="ARBA00022679"/>
    </source>
</evidence>
<proteinExistence type="inferred from homology"/>
<evidence type="ECO:0000313" key="5">
    <source>
        <dbReference type="Ensembl" id="ENSMAMP00000061418.1"/>
    </source>
</evidence>
<evidence type="ECO:0000256" key="3">
    <source>
        <dbReference type="ARBA" id="ARBA00023315"/>
    </source>
</evidence>
<dbReference type="PANTHER" id="PTHR10545">
    <property type="entry name" value="DIAMINE N-ACETYLTRANSFERASE"/>
    <property type="match status" value="1"/>
</dbReference>
<keyword evidence="2" id="KW-0808">Transferase</keyword>
<sequence length="135" mass="15201">MDFSIRAATVEDCKDIARMVMELAEYEKVTQYVKVTQKDLEQDGFSKNPFFHAIIAEVPEQHKSKEGKGIGKALMSKVAQLCVAAGCKQLNFSVLDKNYSAVDFYQRQGCVNITTTIGYHCMRCEGEELQNLAQH</sequence>
<dbReference type="GeneTree" id="ENSGT00950000183121"/>
<dbReference type="SUPFAM" id="SSF55729">
    <property type="entry name" value="Acyl-CoA N-acyltransferases (Nat)"/>
    <property type="match status" value="1"/>
</dbReference>
<organism evidence="5 6">
    <name type="scientific">Mastacembelus armatus</name>
    <name type="common">zig-zag eel</name>
    <dbReference type="NCBI Taxonomy" id="205130"/>
    <lineage>
        <taxon>Eukaryota</taxon>
        <taxon>Metazoa</taxon>
        <taxon>Chordata</taxon>
        <taxon>Craniata</taxon>
        <taxon>Vertebrata</taxon>
        <taxon>Euteleostomi</taxon>
        <taxon>Actinopterygii</taxon>
        <taxon>Neopterygii</taxon>
        <taxon>Teleostei</taxon>
        <taxon>Neoteleostei</taxon>
        <taxon>Acanthomorphata</taxon>
        <taxon>Anabantaria</taxon>
        <taxon>Synbranchiformes</taxon>
        <taxon>Mastacembelidae</taxon>
        <taxon>Mastacembelus</taxon>
    </lineage>
</organism>
<reference evidence="5" key="2">
    <citation type="submission" date="2025-09" db="UniProtKB">
        <authorList>
            <consortium name="Ensembl"/>
        </authorList>
    </citation>
    <scope>IDENTIFICATION</scope>
</reference>
<dbReference type="InterPro" id="IPR051016">
    <property type="entry name" value="Diverse_Substrate_AcTransf"/>
</dbReference>
<dbReference type="CDD" id="cd04301">
    <property type="entry name" value="NAT_SF"/>
    <property type="match status" value="1"/>
</dbReference>
<comment type="similarity">
    <text evidence="1">Belongs to the acetyltransferase family.</text>
</comment>
<name>A0A7N8Y791_9TELE</name>
<dbReference type="Gene3D" id="3.40.630.30">
    <property type="match status" value="2"/>
</dbReference>
<evidence type="ECO:0000259" key="4">
    <source>
        <dbReference type="Pfam" id="PF00583"/>
    </source>
</evidence>
<keyword evidence="6" id="KW-1185">Reference proteome</keyword>
<dbReference type="InterPro" id="IPR016181">
    <property type="entry name" value="Acyl_CoA_acyltransferase"/>
</dbReference>
<keyword evidence="3" id="KW-0012">Acyltransferase</keyword>
<evidence type="ECO:0000256" key="1">
    <source>
        <dbReference type="ARBA" id="ARBA00008694"/>
    </source>
</evidence>
<reference evidence="5" key="1">
    <citation type="submission" date="2025-08" db="UniProtKB">
        <authorList>
            <consortium name="Ensembl"/>
        </authorList>
    </citation>
    <scope>IDENTIFICATION</scope>
</reference>
<accession>A0A7N8Y791</accession>
<dbReference type="Proteomes" id="UP000261640">
    <property type="component" value="Unplaced"/>
</dbReference>
<dbReference type="InterPro" id="IPR000182">
    <property type="entry name" value="GNAT_dom"/>
</dbReference>
<dbReference type="Ensembl" id="ENSMAMT00000051025.1">
    <property type="protein sequence ID" value="ENSMAMP00000061418.1"/>
    <property type="gene ID" value="ENSMAMG00000000707.2"/>
</dbReference>
<dbReference type="AlphaFoldDB" id="A0A7N8Y791"/>
<feature type="domain" description="N-acetyltransferase" evidence="4">
    <location>
        <begin position="66"/>
        <end position="109"/>
    </location>
</feature>
<dbReference type="Pfam" id="PF00583">
    <property type="entry name" value="Acetyltransf_1"/>
    <property type="match status" value="1"/>
</dbReference>
<dbReference type="GO" id="GO:0008080">
    <property type="term" value="F:N-acetyltransferase activity"/>
    <property type="evidence" value="ECO:0007669"/>
    <property type="project" value="TreeGrafter"/>
</dbReference>